<dbReference type="RefSeq" id="WP_309307557.1">
    <property type="nucleotide sequence ID" value="NZ_CP133594.1"/>
</dbReference>
<proteinExistence type="predicted"/>
<keyword evidence="2" id="KW-1185">Reference proteome</keyword>
<reference evidence="1" key="1">
    <citation type="submission" date="2023-08" db="EMBL/GenBank/DDBJ databases">
        <title>Methanolobus mangrovi sp. nov. and Methanolobus sediminis sp. nov, two novel methylotrophic methanogens isolated from mangrove sediments in China.</title>
        <authorList>
            <person name="Zhou J."/>
        </authorList>
    </citation>
    <scope>NUCLEOTIDE SEQUENCE</scope>
    <source>
        <strain evidence="1">FTZ2</strain>
    </source>
</reference>
<protein>
    <submittedName>
        <fullName evidence="1">Uncharacterized protein</fullName>
    </submittedName>
</protein>
<gene>
    <name evidence="1" type="ORF">RE476_10310</name>
</gene>
<dbReference type="EMBL" id="CP133594">
    <property type="protein sequence ID" value="WMW21766.1"/>
    <property type="molecule type" value="Genomic_DNA"/>
</dbReference>
<organism evidence="1 2">
    <name type="scientific">Methanolobus mangrovi</name>
    <dbReference type="NCBI Taxonomy" id="3072977"/>
    <lineage>
        <taxon>Archaea</taxon>
        <taxon>Methanobacteriati</taxon>
        <taxon>Methanobacteriota</taxon>
        <taxon>Stenosarchaea group</taxon>
        <taxon>Methanomicrobia</taxon>
        <taxon>Methanosarcinales</taxon>
        <taxon>Methanosarcinaceae</taxon>
        <taxon>Methanolobus</taxon>
    </lineage>
</organism>
<dbReference type="GeneID" id="84230537"/>
<sequence>MELKNPILNIEMTEENREKLQSLKDGFEELTPEERFDVVELQNIMLQKVSNHNEMYGMPKGNQKPERDANEIISNMSSKSLDYSQACINYYVSKISSVMKK</sequence>
<evidence type="ECO:0000313" key="1">
    <source>
        <dbReference type="EMBL" id="WMW21766.1"/>
    </source>
</evidence>
<accession>A0AA51YG89</accession>
<name>A0AA51YG89_9EURY</name>
<dbReference type="Proteomes" id="UP001183006">
    <property type="component" value="Chromosome"/>
</dbReference>
<dbReference type="KEGG" id="mmav:RE476_10310"/>
<dbReference type="AlphaFoldDB" id="A0AA51YG89"/>
<evidence type="ECO:0000313" key="2">
    <source>
        <dbReference type="Proteomes" id="UP001183006"/>
    </source>
</evidence>